<protein>
    <submittedName>
        <fullName evidence="1">Uncharacterized protein</fullName>
    </submittedName>
</protein>
<reference evidence="1" key="1">
    <citation type="submission" date="2023-04" db="EMBL/GenBank/DDBJ databases">
        <title>Draft Genome sequencing of Naganishia species isolated from polar environments using Oxford Nanopore Technology.</title>
        <authorList>
            <person name="Leo P."/>
            <person name="Venkateswaran K."/>
        </authorList>
    </citation>
    <scope>NUCLEOTIDE SEQUENCE</scope>
    <source>
        <strain evidence="1">MNA-CCFEE 5423</strain>
    </source>
</reference>
<accession>A0ACC2V246</accession>
<dbReference type="EMBL" id="JASBWT010000032">
    <property type="protein sequence ID" value="KAJ9093185.1"/>
    <property type="molecule type" value="Genomic_DNA"/>
</dbReference>
<evidence type="ECO:0000313" key="1">
    <source>
        <dbReference type="EMBL" id="KAJ9093185.1"/>
    </source>
</evidence>
<evidence type="ECO:0000313" key="2">
    <source>
        <dbReference type="Proteomes" id="UP001227268"/>
    </source>
</evidence>
<gene>
    <name evidence="1" type="ORF">QFC21_006502</name>
</gene>
<sequence length="374" mass="41777">MSSTHQTDAKSNDDEAPPRLPTGIRPYEERDLKTVRMMIGTSVMEGLARANKQTYFHPFILTFYIVLSLVLDYYSGWMPRDDIWWSPIALLTGFGAAALPLLGIVEFINRDYFETLLRLRVGAKDLLSIPEYYGDDLSVLEFRGEVIGLIAVDYQRPGENLESVIPGVKVEKIKGRLNMGWLTGRGQKGEKDSVEQVVKSTGSSTATSTAGGDKRSTLKNRKSEKSAIVLDDLSAASATTKANHLKGTTAHIRHLYVDAQYRDKGLEEELVQHALSKAFSTDRKPRIQRAIIASPSYASSSLLSLLKQMPFIHVASGDDAVVPGMPGHEERQGIMVKDTREFGVAGYKVVQWSGQWWEITRQQWEAWVEKQNAQ</sequence>
<name>A0ACC2V246_9TREE</name>
<organism evidence="1 2">
    <name type="scientific">Naganishia friedmannii</name>
    <dbReference type="NCBI Taxonomy" id="89922"/>
    <lineage>
        <taxon>Eukaryota</taxon>
        <taxon>Fungi</taxon>
        <taxon>Dikarya</taxon>
        <taxon>Basidiomycota</taxon>
        <taxon>Agaricomycotina</taxon>
        <taxon>Tremellomycetes</taxon>
        <taxon>Filobasidiales</taxon>
        <taxon>Filobasidiaceae</taxon>
        <taxon>Naganishia</taxon>
    </lineage>
</organism>
<keyword evidence="2" id="KW-1185">Reference proteome</keyword>
<comment type="caution">
    <text evidence="1">The sequence shown here is derived from an EMBL/GenBank/DDBJ whole genome shotgun (WGS) entry which is preliminary data.</text>
</comment>
<dbReference type="Proteomes" id="UP001227268">
    <property type="component" value="Unassembled WGS sequence"/>
</dbReference>
<proteinExistence type="predicted"/>